<protein>
    <submittedName>
        <fullName evidence="3">Monooxygenase</fullName>
    </submittedName>
</protein>
<gene>
    <name evidence="3" type="ORF">BHD05_01685</name>
</gene>
<dbReference type="InterPro" id="IPR050407">
    <property type="entry name" value="Geranylgeranyl_reductase"/>
</dbReference>
<dbReference type="EMBL" id="CP017146">
    <property type="protein sequence ID" value="QHO68534.1"/>
    <property type="molecule type" value="Genomic_DNA"/>
</dbReference>
<dbReference type="KEGG" id="mant:BHD05_01685"/>
<keyword evidence="4" id="KW-1185">Reference proteome</keyword>
<reference evidence="3 4" key="1">
    <citation type="submission" date="2016-09" db="EMBL/GenBank/DDBJ databases">
        <title>Complete genome sequence of microbes from the polar regions.</title>
        <authorList>
            <person name="Liao L."/>
            <person name="Chen B."/>
        </authorList>
    </citation>
    <scope>NUCLEOTIDE SEQUENCE [LARGE SCALE GENOMIC DNA]</scope>
    <source>
        <strain evidence="3 4">ZS314</strain>
    </source>
</reference>
<evidence type="ECO:0000256" key="1">
    <source>
        <dbReference type="SAM" id="MobiDB-lite"/>
    </source>
</evidence>
<dbReference type="PANTHER" id="PTHR42685:SF19">
    <property type="entry name" value="POSSIBLE OXIDOREDUCTASE"/>
    <property type="match status" value="1"/>
</dbReference>
<keyword evidence="3" id="KW-0560">Oxidoreductase</keyword>
<evidence type="ECO:0000313" key="3">
    <source>
        <dbReference type="EMBL" id="QHO68534.1"/>
    </source>
</evidence>
<feature type="compositionally biased region" description="Gly residues" evidence="1">
    <location>
        <begin position="45"/>
        <end position="55"/>
    </location>
</feature>
<dbReference type="Pfam" id="PF01494">
    <property type="entry name" value="FAD_binding_3"/>
    <property type="match status" value="1"/>
</dbReference>
<evidence type="ECO:0000259" key="2">
    <source>
        <dbReference type="Pfam" id="PF01494"/>
    </source>
</evidence>
<proteinExistence type="predicted"/>
<dbReference type="Proteomes" id="UP000464507">
    <property type="component" value="Chromosome"/>
</dbReference>
<dbReference type="GO" id="GO:0071949">
    <property type="term" value="F:FAD binding"/>
    <property type="evidence" value="ECO:0007669"/>
    <property type="project" value="InterPro"/>
</dbReference>
<feature type="domain" description="FAD-binding" evidence="2">
    <location>
        <begin position="6"/>
        <end position="302"/>
    </location>
</feature>
<dbReference type="PANTHER" id="PTHR42685">
    <property type="entry name" value="GERANYLGERANYL DIPHOSPHATE REDUCTASE"/>
    <property type="match status" value="1"/>
</dbReference>
<organism evidence="3 4">
    <name type="scientific">Marisediminicola antarctica</name>
    <dbReference type="NCBI Taxonomy" id="674079"/>
    <lineage>
        <taxon>Bacteria</taxon>
        <taxon>Bacillati</taxon>
        <taxon>Actinomycetota</taxon>
        <taxon>Actinomycetes</taxon>
        <taxon>Micrococcales</taxon>
        <taxon>Microbacteriaceae</taxon>
        <taxon>Marisediminicola</taxon>
    </lineage>
</organism>
<name>A0A7L5AGG8_9MICO</name>
<evidence type="ECO:0000313" key="4">
    <source>
        <dbReference type="Proteomes" id="UP000464507"/>
    </source>
</evidence>
<feature type="region of interest" description="Disordered" evidence="1">
    <location>
        <begin position="37"/>
        <end position="58"/>
    </location>
</feature>
<accession>A0A7L5AGG8</accession>
<dbReference type="AlphaFoldDB" id="A0A7L5AGG8"/>
<dbReference type="SUPFAM" id="SSF51905">
    <property type="entry name" value="FAD/NAD(P)-binding domain"/>
    <property type="match status" value="1"/>
</dbReference>
<dbReference type="GO" id="GO:0004497">
    <property type="term" value="F:monooxygenase activity"/>
    <property type="evidence" value="ECO:0007669"/>
    <property type="project" value="UniProtKB-KW"/>
</dbReference>
<dbReference type="PRINTS" id="PR00420">
    <property type="entry name" value="RNGMNOXGNASE"/>
</dbReference>
<keyword evidence="3" id="KW-0503">Monooxygenase</keyword>
<dbReference type="InterPro" id="IPR002938">
    <property type="entry name" value="FAD-bd"/>
</dbReference>
<dbReference type="InterPro" id="IPR036188">
    <property type="entry name" value="FAD/NAD-bd_sf"/>
</dbReference>
<dbReference type="Gene3D" id="3.50.50.60">
    <property type="entry name" value="FAD/NAD(P)-binding domain"/>
    <property type="match status" value="1"/>
</dbReference>
<sequence>MAAPQVDVLIVGGGPVGLAAAIEARLIGLSATIIEPRGGPDSADGGSGSADGGSGSIDKACGEGIMPGAVPALARLGVAPHGHPLRGVSYQSAGRRVDHRFRSGSGLGVRRTELSRALAGRAEELGVGRVADRVDTIEQDGASVTAAGVTGRYLLGADGLHSTVRRLCGLEIAVPQQGRRFGLRRHYAIAPWSDLIEVHWTPLAEAYVTPVSHDLVGIALLGPARTDFDEAIASVPTLASRLAGVAPASTLRGAGPFDQRATRRSFGRVMLVGDASGYVDAITGEGIRVGLAQARAAIECIAAGRPGYYEREWMLRTRDFRVLTAGLVAVATSPLRGAIVPAAVALPRLFGGVVERLAR</sequence>
<dbReference type="OrthoDB" id="113955at2"/>